<comment type="similarity">
    <text evidence="2">Belongs to the class-V pyridoxal-phosphate-dependent aminotransferase family. NifS/IscS subfamily.</text>
</comment>
<dbReference type="InterPro" id="IPR036388">
    <property type="entry name" value="WH-like_DNA-bd_sf"/>
</dbReference>
<comment type="catalytic activity">
    <reaction evidence="4">
        <text>(sulfur carrier)-H + L-cysteine = (sulfur carrier)-SH + L-alanine</text>
        <dbReference type="Rhea" id="RHEA:43892"/>
        <dbReference type="Rhea" id="RHEA-COMP:14737"/>
        <dbReference type="Rhea" id="RHEA-COMP:14739"/>
        <dbReference type="ChEBI" id="CHEBI:29917"/>
        <dbReference type="ChEBI" id="CHEBI:35235"/>
        <dbReference type="ChEBI" id="CHEBI:57972"/>
        <dbReference type="ChEBI" id="CHEBI:64428"/>
        <dbReference type="EC" id="2.8.1.7"/>
    </reaction>
</comment>
<dbReference type="PROSITE" id="PS51197">
    <property type="entry name" value="HTH_RRF2_2"/>
    <property type="match status" value="1"/>
</dbReference>
<comment type="caution">
    <text evidence="6">The sequence shown here is derived from an EMBL/GenBank/DDBJ whole genome shotgun (WGS) entry which is preliminary data.</text>
</comment>
<dbReference type="Gene3D" id="1.10.10.10">
    <property type="entry name" value="Winged helix-like DNA-binding domain superfamily/Winged helix DNA-binding domain"/>
    <property type="match status" value="1"/>
</dbReference>
<dbReference type="InterPro" id="IPR015424">
    <property type="entry name" value="PyrdxlP-dep_Trfase"/>
</dbReference>
<dbReference type="Proteomes" id="UP000033754">
    <property type="component" value="Unassembled WGS sequence"/>
</dbReference>
<dbReference type="SUPFAM" id="SSF46785">
    <property type="entry name" value="Winged helix' DNA-binding domain"/>
    <property type="match status" value="1"/>
</dbReference>
<proteinExistence type="inferred from homology"/>
<evidence type="ECO:0000256" key="3">
    <source>
        <dbReference type="ARBA" id="ARBA00022898"/>
    </source>
</evidence>
<protein>
    <submittedName>
        <fullName evidence="6">Rrf2 family protein</fullName>
    </submittedName>
</protein>
<dbReference type="SUPFAM" id="SSF53383">
    <property type="entry name" value="PLP-dependent transferases"/>
    <property type="match status" value="1"/>
</dbReference>
<reference evidence="6 7" key="1">
    <citation type="submission" date="2015-01" db="EMBL/GenBank/DDBJ databases">
        <title>Genome Sequencing of Rickettsiales.</title>
        <authorList>
            <person name="Daugherty S.C."/>
            <person name="Su Q."/>
            <person name="Abolude K."/>
            <person name="Beier-Sexton M."/>
            <person name="Carlyon J.A."/>
            <person name="Carter R."/>
            <person name="Day N.P."/>
            <person name="Dumler S.J."/>
            <person name="Dyachenko V."/>
            <person name="Godinez A."/>
            <person name="Kurtti T.J."/>
            <person name="Lichay M."/>
            <person name="Mullins K.E."/>
            <person name="Ott S."/>
            <person name="Pappas-Brown V."/>
            <person name="Paris D.H."/>
            <person name="Patel P."/>
            <person name="Richards A.L."/>
            <person name="Sadzewicz L."/>
            <person name="Sears K."/>
            <person name="Seidman D."/>
            <person name="Sengamalay N."/>
            <person name="Stenos J."/>
            <person name="Tallon L.J."/>
            <person name="Vincent G."/>
            <person name="Fraser C.M."/>
            <person name="Munderloh U."/>
            <person name="Dunning-Hotopp J.C."/>
        </authorList>
    </citation>
    <scope>NUCLEOTIDE SEQUENCE [LARGE SCALE GENOMIC DNA]</scope>
    <source>
        <strain evidence="6 7">NCH-1</strain>
    </source>
</reference>
<dbReference type="InterPro" id="IPR015421">
    <property type="entry name" value="PyrdxlP-dep_Trfase_major"/>
</dbReference>
<dbReference type="Pfam" id="PF00266">
    <property type="entry name" value="Aminotran_5"/>
    <property type="match status" value="1"/>
</dbReference>
<dbReference type="Gene3D" id="1.10.260.50">
    <property type="match status" value="1"/>
</dbReference>
<dbReference type="InterPro" id="IPR036390">
    <property type="entry name" value="WH_DNA-bd_sf"/>
</dbReference>
<dbReference type="InterPro" id="IPR000192">
    <property type="entry name" value="Aminotrans_V_dom"/>
</dbReference>
<dbReference type="Gene3D" id="3.40.640.10">
    <property type="entry name" value="Type I PLP-dependent aspartate aminotransferase-like (Major domain)"/>
    <property type="match status" value="1"/>
</dbReference>
<evidence type="ECO:0000313" key="7">
    <source>
        <dbReference type="Proteomes" id="UP000033754"/>
    </source>
</evidence>
<dbReference type="PANTHER" id="PTHR11601">
    <property type="entry name" value="CYSTEINE DESULFURYLASE FAMILY MEMBER"/>
    <property type="match status" value="1"/>
</dbReference>
<dbReference type="EMBL" id="LANT01000006">
    <property type="protein sequence ID" value="KJV65272.1"/>
    <property type="molecule type" value="Genomic_DNA"/>
</dbReference>
<dbReference type="Pfam" id="PF02082">
    <property type="entry name" value="Rrf2"/>
    <property type="match status" value="1"/>
</dbReference>
<dbReference type="PANTHER" id="PTHR11601:SF34">
    <property type="entry name" value="CYSTEINE DESULFURASE"/>
    <property type="match status" value="1"/>
</dbReference>
<evidence type="ECO:0000256" key="1">
    <source>
        <dbReference type="ARBA" id="ARBA00001933"/>
    </source>
</evidence>
<accession>A0A0F3NC22</accession>
<evidence type="ECO:0000256" key="4">
    <source>
        <dbReference type="ARBA" id="ARBA00050776"/>
    </source>
</evidence>
<dbReference type="GO" id="GO:0031071">
    <property type="term" value="F:cysteine desulfurase activity"/>
    <property type="evidence" value="ECO:0007669"/>
    <property type="project" value="UniProtKB-EC"/>
</dbReference>
<sequence length="518" mass="55401">MLMTTRLRYAVMFMVGLVQKECSGYGKPKRASVIADSQSLSEGYLERVISHLKSRGLVKPTRGPGGGYSLGMSPDRITLDMLLDSVGDKVKMVRCDADGNTGCISSYAGKCNSHDLWESMEKYMMHYFANTTILDVSNNTLKELGGGGDYIYADDNASSEVCQQVRHKLGNALLFGNFYNPSAVYGLGQKARSLVEDVRRVVIEALDARGYEVVFTSSGTEANNLVFNSVNGRHIISAIEHPSVMNAAVDPVLISVTGDGVVSLEALEEALKSGDSKGSLVSVMLANNEIGVIQPLKDVVNIAHKYGAVVHMDAVQACGKIPVSVLDIGADFVTISSHKVGGIVGAGAVLYNGKKVNVVPMLRGGMQEKGLRAGTENIPAIYSLAIALENLKDRLQKMSNVASMRDLLEKKIKEMVPECIIWGSGADRLPNTTCISMPGVSSETQLIGFDSNGIAVGVGAACSSGKIGRSKVLEALGASEEDAKNAIRISLGPEVSSDQVNKIIECWYKIYSNFHSLS</sequence>
<comment type="cofactor">
    <cofactor evidence="1">
        <name>pyridoxal 5'-phosphate</name>
        <dbReference type="ChEBI" id="CHEBI:597326"/>
    </cofactor>
</comment>
<dbReference type="RefSeq" id="WP_044104108.1">
    <property type="nucleotide sequence ID" value="NZ_LANT01000006.1"/>
</dbReference>
<feature type="domain" description="Aminotransferase class V" evidence="5">
    <location>
        <begin position="151"/>
        <end position="502"/>
    </location>
</feature>
<dbReference type="PATRIC" id="fig|1359161.3.peg.1095"/>
<evidence type="ECO:0000313" key="6">
    <source>
        <dbReference type="EMBL" id="KJV65272.1"/>
    </source>
</evidence>
<dbReference type="Gene3D" id="3.90.1150.10">
    <property type="entry name" value="Aspartate Aminotransferase, domain 1"/>
    <property type="match status" value="1"/>
</dbReference>
<gene>
    <name evidence="6" type="ORF">EPHNCH_0978</name>
</gene>
<keyword evidence="3" id="KW-0663">Pyridoxal phosphate</keyword>
<dbReference type="InterPro" id="IPR000944">
    <property type="entry name" value="Tscrpt_reg_Rrf2"/>
</dbReference>
<dbReference type="InterPro" id="IPR015422">
    <property type="entry name" value="PyrdxlP-dep_Trfase_small"/>
</dbReference>
<evidence type="ECO:0000256" key="2">
    <source>
        <dbReference type="ARBA" id="ARBA00006490"/>
    </source>
</evidence>
<organism evidence="6 7">
    <name type="scientific">Anaplasma phagocytophilum str. NCH-1</name>
    <dbReference type="NCBI Taxonomy" id="1359161"/>
    <lineage>
        <taxon>Bacteria</taxon>
        <taxon>Pseudomonadati</taxon>
        <taxon>Pseudomonadota</taxon>
        <taxon>Alphaproteobacteria</taxon>
        <taxon>Rickettsiales</taxon>
        <taxon>Anaplasmataceae</taxon>
        <taxon>Anaplasma</taxon>
        <taxon>phagocytophilum group</taxon>
    </lineage>
</organism>
<dbReference type="NCBIfam" id="TIGR00738">
    <property type="entry name" value="rrf2_super"/>
    <property type="match status" value="1"/>
</dbReference>
<dbReference type="AlphaFoldDB" id="A0A0F3NC22"/>
<evidence type="ECO:0000259" key="5">
    <source>
        <dbReference type="Pfam" id="PF00266"/>
    </source>
</evidence>
<name>A0A0F3NC22_ANAPH</name>